<evidence type="ECO:0000259" key="4">
    <source>
        <dbReference type="PROSITE" id="PS51320"/>
    </source>
</evidence>
<feature type="domain" description="Tify" evidence="4">
    <location>
        <begin position="120"/>
        <end position="155"/>
    </location>
</feature>
<feature type="region of interest" description="Disordered" evidence="3">
    <location>
        <begin position="1"/>
        <end position="25"/>
    </location>
</feature>
<feature type="compositionally biased region" description="Basic and acidic residues" evidence="3">
    <location>
        <begin position="239"/>
        <end position="251"/>
    </location>
</feature>
<dbReference type="GO" id="GO:2000022">
    <property type="term" value="P:regulation of jasmonic acid mediated signaling pathway"/>
    <property type="evidence" value="ECO:0007669"/>
    <property type="project" value="UniProtKB-UniRule"/>
</dbReference>
<dbReference type="InterPro" id="IPR010399">
    <property type="entry name" value="Tify_dom"/>
</dbReference>
<evidence type="ECO:0000256" key="2">
    <source>
        <dbReference type="RuleBase" id="RU369065"/>
    </source>
</evidence>
<proteinExistence type="inferred from homology"/>
<comment type="function">
    <text evidence="2">Repressor of jasmonate responses.</text>
</comment>
<feature type="region of interest" description="Disordered" evidence="3">
    <location>
        <begin position="213"/>
        <end position="251"/>
    </location>
</feature>
<evidence type="ECO:0000313" key="5">
    <source>
        <dbReference type="EMBL" id="RWR95866.1"/>
    </source>
</evidence>
<feature type="region of interest" description="Disordered" evidence="3">
    <location>
        <begin position="72"/>
        <end position="92"/>
    </location>
</feature>
<dbReference type="STRING" id="337451.A0A3S4PWW5"/>
<comment type="similarity">
    <text evidence="1 2">Belongs to the TIFY/JAZ family.</text>
</comment>
<evidence type="ECO:0000256" key="1">
    <source>
        <dbReference type="ARBA" id="ARBA00008614"/>
    </source>
</evidence>
<dbReference type="PANTHER" id="PTHR33077:SF52">
    <property type="entry name" value="PROTEIN TIFY 11D"/>
    <property type="match status" value="1"/>
</dbReference>
<dbReference type="PANTHER" id="PTHR33077">
    <property type="entry name" value="PROTEIN TIFY 4A-RELATED-RELATED"/>
    <property type="match status" value="1"/>
</dbReference>
<dbReference type="SMART" id="SM00979">
    <property type="entry name" value="TIFY"/>
    <property type="match status" value="1"/>
</dbReference>
<keyword evidence="6" id="KW-1185">Reference proteome</keyword>
<keyword evidence="2" id="KW-0539">Nucleus</keyword>
<accession>A0A3S4PWW5</accession>
<reference evidence="5 6" key="1">
    <citation type="journal article" date="2019" name="Nat. Plants">
        <title>Stout camphor tree genome fills gaps in understanding of flowering plant genome evolution.</title>
        <authorList>
            <person name="Chaw S.M."/>
            <person name="Liu Y.C."/>
            <person name="Wu Y.W."/>
            <person name="Wang H.Y."/>
            <person name="Lin C.I."/>
            <person name="Wu C.S."/>
            <person name="Ke H.M."/>
            <person name="Chang L.Y."/>
            <person name="Hsu C.Y."/>
            <person name="Yang H.T."/>
            <person name="Sudianto E."/>
            <person name="Hsu M.H."/>
            <person name="Wu K.P."/>
            <person name="Wang L.N."/>
            <person name="Leebens-Mack J.H."/>
            <person name="Tsai I.J."/>
        </authorList>
    </citation>
    <scope>NUCLEOTIDE SEQUENCE [LARGE SCALE GENOMIC DNA]</scope>
    <source>
        <strain evidence="6">cv. Chaw 1501</strain>
        <tissue evidence="5">Young leaves</tissue>
    </source>
</reference>
<feature type="compositionally biased region" description="Polar residues" evidence="3">
    <location>
        <begin position="169"/>
        <end position="178"/>
    </location>
</feature>
<dbReference type="InterPro" id="IPR040390">
    <property type="entry name" value="TIFY/JAZ"/>
</dbReference>
<dbReference type="PROSITE" id="PS51320">
    <property type="entry name" value="TIFY"/>
    <property type="match status" value="1"/>
</dbReference>
<comment type="domain">
    <text evidence="2">The jas domain is required for interaction with COI1.</text>
</comment>
<dbReference type="Pfam" id="PF09425">
    <property type="entry name" value="Jas_motif"/>
    <property type="match status" value="1"/>
</dbReference>
<dbReference type="InterPro" id="IPR018467">
    <property type="entry name" value="CCT_CS"/>
</dbReference>
<evidence type="ECO:0000313" key="6">
    <source>
        <dbReference type="Proteomes" id="UP000283530"/>
    </source>
</evidence>
<sequence>MPETMSTPVDFSESGRSSGQKKSFSRTCSLLSRYLKEKGSFGDLSLGMTCNLDDKAKSEAFHPATTMNLLPKMEKSGEGSERKEDVSDRNVKSMDLFPQRAGFGPSEGSRNSTDMRPKAVELEKAQMTIFYGGKVHVFNDFPADKAKEVMQYAATGGPQQPVNERRSLPPTTNTSFASASVPAAISNPTQPNVLGRDLPIARKVSLHRFLEKRKERISSKGPYQLHKGEESDAAAAAAPKKEEERSKSWLG</sequence>
<comment type="subcellular location">
    <subcellularLocation>
        <location evidence="2">Nucleus</location>
    </subcellularLocation>
</comment>
<dbReference type="AlphaFoldDB" id="A0A3S4PWW5"/>
<dbReference type="GO" id="GO:0031347">
    <property type="term" value="P:regulation of defense response"/>
    <property type="evidence" value="ECO:0007669"/>
    <property type="project" value="UniProtKB-UniRule"/>
</dbReference>
<dbReference type="OrthoDB" id="1937734at2759"/>
<dbReference type="EMBL" id="QPKB01000011">
    <property type="protein sequence ID" value="RWR95866.1"/>
    <property type="molecule type" value="Genomic_DNA"/>
</dbReference>
<dbReference type="GO" id="GO:0005634">
    <property type="term" value="C:nucleus"/>
    <property type="evidence" value="ECO:0007669"/>
    <property type="project" value="UniProtKB-SubCell"/>
</dbReference>
<gene>
    <name evidence="5" type="ORF">CKAN_02522300</name>
</gene>
<keyword evidence="2" id="KW-1184">Jasmonic acid signaling pathway</keyword>
<name>A0A3S4PWW5_9MAGN</name>
<dbReference type="Proteomes" id="UP000283530">
    <property type="component" value="Unassembled WGS sequence"/>
</dbReference>
<dbReference type="GO" id="GO:0009611">
    <property type="term" value="P:response to wounding"/>
    <property type="evidence" value="ECO:0007669"/>
    <property type="project" value="UniProtKB-UniRule"/>
</dbReference>
<organism evidence="5 6">
    <name type="scientific">Cinnamomum micranthum f. kanehirae</name>
    <dbReference type="NCBI Taxonomy" id="337451"/>
    <lineage>
        <taxon>Eukaryota</taxon>
        <taxon>Viridiplantae</taxon>
        <taxon>Streptophyta</taxon>
        <taxon>Embryophyta</taxon>
        <taxon>Tracheophyta</taxon>
        <taxon>Spermatophyta</taxon>
        <taxon>Magnoliopsida</taxon>
        <taxon>Magnoliidae</taxon>
        <taxon>Laurales</taxon>
        <taxon>Lauraceae</taxon>
        <taxon>Cinnamomum</taxon>
    </lineage>
</organism>
<protein>
    <recommendedName>
        <fullName evidence="2">Protein TIFY</fullName>
    </recommendedName>
    <alternativeName>
        <fullName evidence="2">Jasmonate ZIM domain-containing protein</fullName>
    </alternativeName>
</protein>
<dbReference type="Pfam" id="PF06200">
    <property type="entry name" value="tify"/>
    <property type="match status" value="1"/>
</dbReference>
<comment type="caution">
    <text evidence="5">The sequence shown here is derived from an EMBL/GenBank/DDBJ whole genome shotgun (WGS) entry which is preliminary data.</text>
</comment>
<feature type="region of interest" description="Disordered" evidence="3">
    <location>
        <begin position="155"/>
        <end position="198"/>
    </location>
</feature>
<evidence type="ECO:0000256" key="3">
    <source>
        <dbReference type="SAM" id="MobiDB-lite"/>
    </source>
</evidence>